<dbReference type="PANTHER" id="PTHR30193">
    <property type="entry name" value="ABC TRANSPORTER PERMEASE PROTEIN"/>
    <property type="match status" value="1"/>
</dbReference>
<evidence type="ECO:0000256" key="6">
    <source>
        <dbReference type="ARBA" id="ARBA00023136"/>
    </source>
</evidence>
<proteinExistence type="inferred from homology"/>
<evidence type="ECO:0000256" key="4">
    <source>
        <dbReference type="ARBA" id="ARBA00022692"/>
    </source>
</evidence>
<name>A0A6J4V749_9BACT</name>
<sequence length="298" mass="33257">MHYHKYRLIIPFMLPAVGLYALFVLYPYAQAIYLSLTSWRGTSANKPFVGLDNYQRLAGDERFLEALSRNAQLLVVLPLVTIAIGLTFAALFTQGDQAVRGASFYRIVFFFPQVIPAVIVGILWSYVYNPNIGLLNGFLGAVGLDGLQRTWLADPNLVLWSIAAVAIWSGVGFYMVIYLAAMQAIPSSFYEAAVLDGASRWTSFRDITFPLIWETVRTTMIYLAIFALDFFVLVQVMTGGGSTLTGRRAEVAALYLYNEAFDKSRWGSASAIGVILLLLTMLLSVGVMRLTRRETYQY</sequence>
<accession>A0A6J4V749</accession>
<keyword evidence="3" id="KW-1003">Cell membrane</keyword>
<protein>
    <submittedName>
        <fullName evidence="9">N-Acetyl-D-glucosamine ABC transport system, permease protein 1</fullName>
    </submittedName>
</protein>
<feature type="transmembrane region" description="Helical" evidence="7">
    <location>
        <begin position="12"/>
        <end position="29"/>
    </location>
</feature>
<feature type="transmembrane region" description="Helical" evidence="7">
    <location>
        <begin position="71"/>
        <end position="92"/>
    </location>
</feature>
<keyword evidence="2 7" id="KW-0813">Transport</keyword>
<comment type="similarity">
    <text evidence="7">Belongs to the binding-protein-dependent transport system permease family.</text>
</comment>
<reference evidence="9" key="1">
    <citation type="submission" date="2020-02" db="EMBL/GenBank/DDBJ databases">
        <authorList>
            <person name="Meier V. D."/>
        </authorList>
    </citation>
    <scope>NUCLEOTIDE SEQUENCE</scope>
    <source>
        <strain evidence="9">AVDCRST_MAG70</strain>
    </source>
</reference>
<comment type="subcellular location">
    <subcellularLocation>
        <location evidence="1 7">Cell membrane</location>
        <topology evidence="1 7">Multi-pass membrane protein</topology>
    </subcellularLocation>
</comment>
<dbReference type="GO" id="GO:0055085">
    <property type="term" value="P:transmembrane transport"/>
    <property type="evidence" value="ECO:0007669"/>
    <property type="project" value="InterPro"/>
</dbReference>
<dbReference type="InterPro" id="IPR051393">
    <property type="entry name" value="ABC_transporter_permease"/>
</dbReference>
<dbReference type="InterPro" id="IPR000515">
    <property type="entry name" value="MetI-like"/>
</dbReference>
<dbReference type="Gene3D" id="1.10.3720.10">
    <property type="entry name" value="MetI-like"/>
    <property type="match status" value="1"/>
</dbReference>
<keyword evidence="5 7" id="KW-1133">Transmembrane helix</keyword>
<dbReference type="GO" id="GO:0005886">
    <property type="term" value="C:plasma membrane"/>
    <property type="evidence" value="ECO:0007669"/>
    <property type="project" value="UniProtKB-SubCell"/>
</dbReference>
<evidence type="ECO:0000256" key="3">
    <source>
        <dbReference type="ARBA" id="ARBA00022475"/>
    </source>
</evidence>
<feature type="domain" description="ABC transmembrane type-1" evidence="8">
    <location>
        <begin position="67"/>
        <end position="287"/>
    </location>
</feature>
<gene>
    <name evidence="9" type="ORF">AVDCRST_MAG70-2521</name>
</gene>
<organism evidence="9">
    <name type="scientific">uncultured Thermomicrobiales bacterium</name>
    <dbReference type="NCBI Taxonomy" id="1645740"/>
    <lineage>
        <taxon>Bacteria</taxon>
        <taxon>Pseudomonadati</taxon>
        <taxon>Thermomicrobiota</taxon>
        <taxon>Thermomicrobia</taxon>
        <taxon>Thermomicrobiales</taxon>
        <taxon>environmental samples</taxon>
    </lineage>
</organism>
<dbReference type="PANTHER" id="PTHR30193:SF41">
    <property type="entry name" value="DIACETYLCHITOBIOSE UPTAKE SYSTEM PERMEASE PROTEIN NGCF"/>
    <property type="match status" value="1"/>
</dbReference>
<keyword evidence="4 7" id="KW-0812">Transmembrane</keyword>
<evidence type="ECO:0000256" key="2">
    <source>
        <dbReference type="ARBA" id="ARBA00022448"/>
    </source>
</evidence>
<evidence type="ECO:0000256" key="5">
    <source>
        <dbReference type="ARBA" id="ARBA00022989"/>
    </source>
</evidence>
<feature type="transmembrane region" description="Helical" evidence="7">
    <location>
        <begin position="157"/>
        <end position="181"/>
    </location>
</feature>
<evidence type="ECO:0000313" key="9">
    <source>
        <dbReference type="EMBL" id="CAA9571189.1"/>
    </source>
</evidence>
<dbReference type="EMBL" id="CADCWH010000401">
    <property type="protein sequence ID" value="CAA9571189.1"/>
    <property type="molecule type" value="Genomic_DNA"/>
</dbReference>
<evidence type="ECO:0000259" key="8">
    <source>
        <dbReference type="PROSITE" id="PS50928"/>
    </source>
</evidence>
<dbReference type="PROSITE" id="PS50928">
    <property type="entry name" value="ABC_TM1"/>
    <property type="match status" value="1"/>
</dbReference>
<evidence type="ECO:0000256" key="7">
    <source>
        <dbReference type="RuleBase" id="RU363032"/>
    </source>
</evidence>
<keyword evidence="6 7" id="KW-0472">Membrane</keyword>
<dbReference type="SUPFAM" id="SSF161098">
    <property type="entry name" value="MetI-like"/>
    <property type="match status" value="1"/>
</dbReference>
<dbReference type="AlphaFoldDB" id="A0A6J4V749"/>
<dbReference type="CDD" id="cd06261">
    <property type="entry name" value="TM_PBP2"/>
    <property type="match status" value="1"/>
</dbReference>
<feature type="transmembrane region" description="Helical" evidence="7">
    <location>
        <begin position="220"/>
        <end position="238"/>
    </location>
</feature>
<feature type="transmembrane region" description="Helical" evidence="7">
    <location>
        <begin position="104"/>
        <end position="127"/>
    </location>
</feature>
<dbReference type="Pfam" id="PF00528">
    <property type="entry name" value="BPD_transp_1"/>
    <property type="match status" value="1"/>
</dbReference>
<evidence type="ECO:0000256" key="1">
    <source>
        <dbReference type="ARBA" id="ARBA00004651"/>
    </source>
</evidence>
<feature type="transmembrane region" description="Helical" evidence="7">
    <location>
        <begin position="266"/>
        <end position="288"/>
    </location>
</feature>
<dbReference type="InterPro" id="IPR035906">
    <property type="entry name" value="MetI-like_sf"/>
</dbReference>